<evidence type="ECO:0000256" key="5">
    <source>
        <dbReference type="ARBA" id="ARBA00022519"/>
    </source>
</evidence>
<feature type="domain" description="TonB C-terminal" evidence="12">
    <location>
        <begin position="168"/>
        <end position="257"/>
    </location>
</feature>
<dbReference type="PROSITE" id="PS52015">
    <property type="entry name" value="TONB_CTD"/>
    <property type="match status" value="2"/>
</dbReference>
<dbReference type="Proteomes" id="UP000194873">
    <property type="component" value="Unassembled WGS sequence"/>
</dbReference>
<dbReference type="PANTHER" id="PTHR33446">
    <property type="entry name" value="PROTEIN TONB-RELATED"/>
    <property type="match status" value="1"/>
</dbReference>
<sequence length="257" mass="27683">MTSFSRLLLAALLTTATLSSHAQQKLKYPKDPKASEIYDNVEKPAVPVGGVEAYGQYLADNQQYPTTALQQGLQGTVNVTFVVEKTGVVSNVAVPQPLAPALDAEAIRLIKGGPQWIPAQNHSEKVRQRVTIPVAFQIPAGSEPSSAGAAAGSGTQTITPDAPARPVGGTDAFFAWVQENLRYPALARQRKVEGRVMVEFIIQKDGSLTDTKLVKRLGSGCDEEALRLIKAAPKWNPASYKGQPLRQKMVLPIVFQL</sequence>
<dbReference type="InterPro" id="IPR037682">
    <property type="entry name" value="TonB_C"/>
</dbReference>
<name>A0A243WHF0_9BACT</name>
<keyword evidence="8" id="KW-1133">Transmembrane helix</keyword>
<evidence type="ECO:0000256" key="2">
    <source>
        <dbReference type="ARBA" id="ARBA00006555"/>
    </source>
</evidence>
<organism evidence="13 14">
    <name type="scientific">Hymenobacter crusticola</name>
    <dbReference type="NCBI Taxonomy" id="1770526"/>
    <lineage>
        <taxon>Bacteria</taxon>
        <taxon>Pseudomonadati</taxon>
        <taxon>Bacteroidota</taxon>
        <taxon>Cytophagia</taxon>
        <taxon>Cytophagales</taxon>
        <taxon>Hymenobacteraceae</taxon>
        <taxon>Hymenobacter</taxon>
    </lineage>
</organism>
<dbReference type="SUPFAM" id="SSF74653">
    <property type="entry name" value="TolA/TonB C-terminal domain"/>
    <property type="match status" value="2"/>
</dbReference>
<evidence type="ECO:0000256" key="10">
    <source>
        <dbReference type="SAM" id="MobiDB-lite"/>
    </source>
</evidence>
<accession>A0A243WHF0</accession>
<dbReference type="GO" id="GO:0031992">
    <property type="term" value="F:energy transducer activity"/>
    <property type="evidence" value="ECO:0007669"/>
    <property type="project" value="InterPro"/>
</dbReference>
<evidence type="ECO:0000256" key="11">
    <source>
        <dbReference type="SAM" id="SignalP"/>
    </source>
</evidence>
<gene>
    <name evidence="13" type="ORF">BXP70_04295</name>
</gene>
<reference evidence="13 14" key="1">
    <citation type="submission" date="2017-01" db="EMBL/GenBank/DDBJ databases">
        <title>A new Hymenobacter.</title>
        <authorList>
            <person name="Liang Y."/>
            <person name="Feng F."/>
        </authorList>
    </citation>
    <scope>NUCLEOTIDE SEQUENCE [LARGE SCALE GENOMIC DNA]</scope>
    <source>
        <strain evidence="13">MIMBbqt21</strain>
    </source>
</reference>
<dbReference type="AlphaFoldDB" id="A0A243WHF0"/>
<feature type="region of interest" description="Disordered" evidence="10">
    <location>
        <begin position="143"/>
        <end position="164"/>
    </location>
</feature>
<keyword evidence="9" id="KW-0472">Membrane</keyword>
<evidence type="ECO:0000313" key="14">
    <source>
        <dbReference type="Proteomes" id="UP000194873"/>
    </source>
</evidence>
<dbReference type="GO" id="GO:0030288">
    <property type="term" value="C:outer membrane-bounded periplasmic space"/>
    <property type="evidence" value="ECO:0007669"/>
    <property type="project" value="InterPro"/>
</dbReference>
<evidence type="ECO:0000256" key="4">
    <source>
        <dbReference type="ARBA" id="ARBA00022475"/>
    </source>
</evidence>
<feature type="compositionally biased region" description="Low complexity" evidence="10">
    <location>
        <begin position="143"/>
        <end position="154"/>
    </location>
</feature>
<evidence type="ECO:0000256" key="6">
    <source>
        <dbReference type="ARBA" id="ARBA00022692"/>
    </source>
</evidence>
<dbReference type="Pfam" id="PF03544">
    <property type="entry name" value="TonB_C"/>
    <property type="match status" value="2"/>
</dbReference>
<keyword evidence="11" id="KW-0732">Signal</keyword>
<proteinExistence type="inferred from homology"/>
<keyword evidence="4" id="KW-1003">Cell membrane</keyword>
<dbReference type="InterPro" id="IPR051045">
    <property type="entry name" value="TonB-dependent_transducer"/>
</dbReference>
<dbReference type="EMBL" id="MTSE01000002">
    <property type="protein sequence ID" value="OUJ75248.1"/>
    <property type="molecule type" value="Genomic_DNA"/>
</dbReference>
<keyword evidence="3" id="KW-0813">Transport</keyword>
<keyword evidence="14" id="KW-1185">Reference proteome</keyword>
<evidence type="ECO:0000256" key="7">
    <source>
        <dbReference type="ARBA" id="ARBA00022927"/>
    </source>
</evidence>
<evidence type="ECO:0000313" key="13">
    <source>
        <dbReference type="EMBL" id="OUJ75248.1"/>
    </source>
</evidence>
<dbReference type="GO" id="GO:0055085">
    <property type="term" value="P:transmembrane transport"/>
    <property type="evidence" value="ECO:0007669"/>
    <property type="project" value="InterPro"/>
</dbReference>
<evidence type="ECO:0000259" key="12">
    <source>
        <dbReference type="PROSITE" id="PS52015"/>
    </source>
</evidence>
<dbReference type="PRINTS" id="PR01374">
    <property type="entry name" value="TONBPROTEIN"/>
</dbReference>
<dbReference type="RefSeq" id="WP_179197581.1">
    <property type="nucleotide sequence ID" value="NZ_MTSE01000002.1"/>
</dbReference>
<comment type="subcellular location">
    <subcellularLocation>
        <location evidence="1">Cell inner membrane</location>
        <topology evidence="1">Single-pass membrane protein</topology>
        <orientation evidence="1">Periplasmic side</orientation>
    </subcellularLocation>
</comment>
<protein>
    <recommendedName>
        <fullName evidence="12">TonB C-terminal domain-containing protein</fullName>
    </recommendedName>
</protein>
<evidence type="ECO:0000256" key="1">
    <source>
        <dbReference type="ARBA" id="ARBA00004383"/>
    </source>
</evidence>
<evidence type="ECO:0000256" key="8">
    <source>
        <dbReference type="ARBA" id="ARBA00022989"/>
    </source>
</evidence>
<keyword evidence="6" id="KW-0812">Transmembrane</keyword>
<dbReference type="InterPro" id="IPR006260">
    <property type="entry name" value="TonB/TolA_C"/>
</dbReference>
<keyword evidence="5" id="KW-0997">Cell inner membrane</keyword>
<feature type="chain" id="PRO_5013281003" description="TonB C-terminal domain-containing protein" evidence="11">
    <location>
        <begin position="23"/>
        <end position="257"/>
    </location>
</feature>
<evidence type="ECO:0000256" key="3">
    <source>
        <dbReference type="ARBA" id="ARBA00022448"/>
    </source>
</evidence>
<dbReference type="PANTHER" id="PTHR33446:SF2">
    <property type="entry name" value="PROTEIN TONB"/>
    <property type="match status" value="1"/>
</dbReference>
<feature type="domain" description="TonB C-terminal" evidence="12">
    <location>
        <begin position="49"/>
        <end position="145"/>
    </location>
</feature>
<comment type="similarity">
    <text evidence="2">Belongs to the TonB family.</text>
</comment>
<evidence type="ECO:0000256" key="9">
    <source>
        <dbReference type="ARBA" id="ARBA00023136"/>
    </source>
</evidence>
<dbReference type="GO" id="GO:0015031">
    <property type="term" value="P:protein transport"/>
    <property type="evidence" value="ECO:0007669"/>
    <property type="project" value="UniProtKB-KW"/>
</dbReference>
<keyword evidence="7" id="KW-0653">Protein transport</keyword>
<feature type="signal peptide" evidence="11">
    <location>
        <begin position="1"/>
        <end position="22"/>
    </location>
</feature>
<dbReference type="NCBIfam" id="TIGR01352">
    <property type="entry name" value="tonB_Cterm"/>
    <property type="match status" value="2"/>
</dbReference>
<dbReference type="GO" id="GO:0015891">
    <property type="term" value="P:siderophore transport"/>
    <property type="evidence" value="ECO:0007669"/>
    <property type="project" value="InterPro"/>
</dbReference>
<dbReference type="Gene3D" id="3.30.1150.10">
    <property type="match status" value="2"/>
</dbReference>
<dbReference type="InterPro" id="IPR003538">
    <property type="entry name" value="TonB"/>
</dbReference>
<comment type="caution">
    <text evidence="13">The sequence shown here is derived from an EMBL/GenBank/DDBJ whole genome shotgun (WGS) entry which is preliminary data.</text>
</comment>
<dbReference type="GO" id="GO:0098797">
    <property type="term" value="C:plasma membrane protein complex"/>
    <property type="evidence" value="ECO:0007669"/>
    <property type="project" value="TreeGrafter"/>
</dbReference>